<evidence type="ECO:0000256" key="6">
    <source>
        <dbReference type="RuleBase" id="RU000610"/>
    </source>
</evidence>
<proteinExistence type="inferred from homology"/>
<sequence length="164" mass="18702">MNFHDDDLVPFGSDDAERTKILDRFKQGLTDTGLVTTTVTTNLFSHPVFKDGGFTSNDRAVRRFALQKVMRNLDLAAEPRRQGVRRLGRSRGLRDRWLEERAGRARPLQGGLRPAGPVRRRQRLRPALRDRAQAERAPRRHPAADRRPRAGVHRDPRAPRACTA</sequence>
<organism evidence="8 9">
    <name type="scientific">Angustibacter aerolatus</name>
    <dbReference type="NCBI Taxonomy" id="1162965"/>
    <lineage>
        <taxon>Bacteria</taxon>
        <taxon>Bacillati</taxon>
        <taxon>Actinomycetota</taxon>
        <taxon>Actinomycetes</taxon>
        <taxon>Kineosporiales</taxon>
        <taxon>Kineosporiaceae</taxon>
    </lineage>
</organism>
<feature type="region of interest" description="Disordered" evidence="7">
    <location>
        <begin position="81"/>
        <end position="164"/>
    </location>
</feature>
<evidence type="ECO:0000256" key="1">
    <source>
        <dbReference type="ARBA" id="ARBA00018232"/>
    </source>
</evidence>
<dbReference type="EC" id="5.3.1.5" evidence="5"/>
<feature type="compositionally biased region" description="Basic and acidic residues" evidence="7">
    <location>
        <begin position="92"/>
        <end position="103"/>
    </location>
</feature>
<evidence type="ECO:0000313" key="8">
    <source>
        <dbReference type="EMBL" id="GMA85270.1"/>
    </source>
</evidence>
<feature type="compositionally biased region" description="Basic and acidic residues" evidence="7">
    <location>
        <begin position="127"/>
        <end position="158"/>
    </location>
</feature>
<evidence type="ECO:0000313" key="9">
    <source>
        <dbReference type="Proteomes" id="UP001157017"/>
    </source>
</evidence>
<evidence type="ECO:0000256" key="5">
    <source>
        <dbReference type="RuleBase" id="RU000609"/>
    </source>
</evidence>
<dbReference type="PRINTS" id="PR00688">
    <property type="entry name" value="XYLOSISMRASE"/>
</dbReference>
<dbReference type="PROSITE" id="PS51415">
    <property type="entry name" value="XYLOSE_ISOMERASE"/>
    <property type="match status" value="1"/>
</dbReference>
<dbReference type="Proteomes" id="UP001157017">
    <property type="component" value="Unassembled WGS sequence"/>
</dbReference>
<dbReference type="EMBL" id="BSUZ01000001">
    <property type="protein sequence ID" value="GMA85270.1"/>
    <property type="molecule type" value="Genomic_DNA"/>
</dbReference>
<keyword evidence="9" id="KW-1185">Reference proteome</keyword>
<comment type="subunit">
    <text evidence="6">Homotetramer.</text>
</comment>
<keyword evidence="3 5" id="KW-0413">Isomerase</keyword>
<dbReference type="Gene3D" id="3.20.20.150">
    <property type="entry name" value="Divalent-metal-dependent TIM barrel enzymes"/>
    <property type="match status" value="1"/>
</dbReference>
<comment type="caution">
    <text evidence="8">The sequence shown here is derived from an EMBL/GenBank/DDBJ whole genome shotgun (WGS) entry which is preliminary data.</text>
</comment>
<evidence type="ECO:0000256" key="2">
    <source>
        <dbReference type="ARBA" id="ARBA00022723"/>
    </source>
</evidence>
<evidence type="ECO:0000256" key="4">
    <source>
        <dbReference type="ARBA" id="ARBA00023277"/>
    </source>
</evidence>
<comment type="similarity">
    <text evidence="5">Belongs to the xylose isomerase family.</text>
</comment>
<keyword evidence="4 5" id="KW-0119">Carbohydrate metabolism</keyword>
<gene>
    <name evidence="8" type="ORF">GCM10025868_05200</name>
</gene>
<keyword evidence="2 5" id="KW-0479">Metal-binding</keyword>
<evidence type="ECO:0000256" key="7">
    <source>
        <dbReference type="SAM" id="MobiDB-lite"/>
    </source>
</evidence>
<keyword evidence="5" id="KW-0859">Xylose metabolism</keyword>
<protein>
    <recommendedName>
        <fullName evidence="1 5">Xylose isomerase</fullName>
        <ecNumber evidence="5">5.3.1.5</ecNumber>
    </recommendedName>
</protein>
<comment type="subcellular location">
    <subcellularLocation>
        <location evidence="6">Cytoplasm</location>
    </subcellularLocation>
</comment>
<dbReference type="InterPro" id="IPR001998">
    <property type="entry name" value="Xylose_isomerase"/>
</dbReference>
<reference evidence="9" key="1">
    <citation type="journal article" date="2019" name="Int. J. Syst. Evol. Microbiol.">
        <title>The Global Catalogue of Microorganisms (GCM) 10K type strain sequencing project: providing services to taxonomists for standard genome sequencing and annotation.</title>
        <authorList>
            <consortium name="The Broad Institute Genomics Platform"/>
            <consortium name="The Broad Institute Genome Sequencing Center for Infectious Disease"/>
            <person name="Wu L."/>
            <person name="Ma J."/>
        </authorList>
    </citation>
    <scope>NUCLEOTIDE SEQUENCE [LARGE SCALE GENOMIC DNA]</scope>
    <source>
        <strain evidence="9">NBRC 108730</strain>
    </source>
</reference>
<dbReference type="SUPFAM" id="SSF51658">
    <property type="entry name" value="Xylose isomerase-like"/>
    <property type="match status" value="1"/>
</dbReference>
<feature type="compositionally biased region" description="Basic residues" evidence="7">
    <location>
        <begin position="82"/>
        <end position="91"/>
    </location>
</feature>
<name>A0ABQ6JEM1_9ACTN</name>
<evidence type="ECO:0000256" key="3">
    <source>
        <dbReference type="ARBA" id="ARBA00023235"/>
    </source>
</evidence>
<dbReference type="InterPro" id="IPR036237">
    <property type="entry name" value="Xyl_isomerase-like_sf"/>
</dbReference>
<comment type="catalytic activity">
    <reaction evidence="5">
        <text>alpha-D-xylose = alpha-D-xylulofuranose</text>
        <dbReference type="Rhea" id="RHEA:22816"/>
        <dbReference type="ChEBI" id="CHEBI:28518"/>
        <dbReference type="ChEBI" id="CHEBI:188998"/>
        <dbReference type="EC" id="5.3.1.5"/>
    </reaction>
</comment>
<accession>A0ABQ6JEM1</accession>